<dbReference type="CDD" id="cd00770">
    <property type="entry name" value="SerRS_core"/>
    <property type="match status" value="1"/>
</dbReference>
<keyword evidence="5 12" id="KW-0436">Ligase</keyword>
<evidence type="ECO:0000256" key="9">
    <source>
        <dbReference type="ARBA" id="ARBA00023146"/>
    </source>
</evidence>
<dbReference type="PANTHER" id="PTHR43697">
    <property type="entry name" value="SERYL-TRNA SYNTHETASE"/>
    <property type="match status" value="1"/>
</dbReference>
<feature type="binding site" evidence="12 14">
    <location>
        <begin position="446"/>
        <end position="449"/>
    </location>
    <ligand>
        <name>ATP</name>
        <dbReference type="ChEBI" id="CHEBI:30616"/>
    </ligand>
</feature>
<dbReference type="Pfam" id="PF00587">
    <property type="entry name" value="tRNA-synt_2b"/>
    <property type="match status" value="1"/>
</dbReference>
<evidence type="ECO:0000256" key="2">
    <source>
        <dbReference type="ARBA" id="ARBA00005045"/>
    </source>
</evidence>
<dbReference type="NCBIfam" id="TIGR00414">
    <property type="entry name" value="serS"/>
    <property type="match status" value="1"/>
</dbReference>
<comment type="caution">
    <text evidence="12">Lacks conserved residue(s) required for the propagation of feature annotation.</text>
</comment>
<feature type="binding site" evidence="12 13">
    <location>
        <position position="382"/>
    </location>
    <ligand>
        <name>L-serine</name>
        <dbReference type="ChEBI" id="CHEBI:33384"/>
    </ligand>
</feature>
<dbReference type="EMBL" id="CP018911">
    <property type="protein sequence ID" value="AZU03971.1"/>
    <property type="molecule type" value="Genomic_DNA"/>
</dbReference>
<keyword evidence="4 12" id="KW-0963">Cytoplasm</keyword>
<keyword evidence="8 12" id="KW-0648">Protein biosynthesis</keyword>
<comment type="domain">
    <text evidence="12">Consists of two distinct domains, a catalytic core and a N-terminal extension that is involved in tRNA binding.</text>
</comment>
<dbReference type="InterPro" id="IPR002317">
    <property type="entry name" value="Ser-tRNA-ligase_type_1"/>
</dbReference>
<dbReference type="KEGG" id="gak:X907_1438"/>
<dbReference type="PROSITE" id="PS50862">
    <property type="entry name" value="AA_TRNA_LIGASE_II"/>
    <property type="match status" value="1"/>
</dbReference>
<evidence type="ECO:0000256" key="5">
    <source>
        <dbReference type="ARBA" id="ARBA00022598"/>
    </source>
</evidence>
<evidence type="ECO:0000256" key="14">
    <source>
        <dbReference type="PIRSR" id="PIRSR001529-2"/>
    </source>
</evidence>
<dbReference type="Proteomes" id="UP000286954">
    <property type="component" value="Chromosome"/>
</dbReference>
<evidence type="ECO:0000256" key="10">
    <source>
        <dbReference type="ARBA" id="ARBA00047929"/>
    </source>
</evidence>
<dbReference type="InterPro" id="IPR006195">
    <property type="entry name" value="aa-tRNA-synth_II"/>
</dbReference>
<dbReference type="InterPro" id="IPR002314">
    <property type="entry name" value="aa-tRNA-synt_IIb"/>
</dbReference>
<dbReference type="GO" id="GO:0004828">
    <property type="term" value="F:serine-tRNA ligase activity"/>
    <property type="evidence" value="ECO:0007669"/>
    <property type="project" value="UniProtKB-UniRule"/>
</dbReference>
<dbReference type="GO" id="GO:0006434">
    <property type="term" value="P:seryl-tRNA aminoacylation"/>
    <property type="evidence" value="ECO:0007669"/>
    <property type="project" value="UniProtKB-UniRule"/>
</dbReference>
<dbReference type="Gene3D" id="1.10.287.40">
    <property type="entry name" value="Serine-tRNA synthetase, tRNA binding domain"/>
    <property type="match status" value="1"/>
</dbReference>
<evidence type="ECO:0000256" key="1">
    <source>
        <dbReference type="ARBA" id="ARBA00004496"/>
    </source>
</evidence>
<dbReference type="Pfam" id="PF02403">
    <property type="entry name" value="Seryl_tRNA_N"/>
    <property type="match status" value="1"/>
</dbReference>
<feature type="binding site" evidence="12 14">
    <location>
        <begin position="359"/>
        <end position="361"/>
    </location>
    <ligand>
        <name>ATP</name>
        <dbReference type="ChEBI" id="CHEBI:30616"/>
    </ligand>
</feature>
<dbReference type="InterPro" id="IPR045864">
    <property type="entry name" value="aa-tRNA-synth_II/BPL/LPL"/>
</dbReference>
<evidence type="ECO:0000256" key="4">
    <source>
        <dbReference type="ARBA" id="ARBA00022490"/>
    </source>
</evidence>
<dbReference type="RefSeq" id="WP_127566605.1">
    <property type="nucleotide sequence ID" value="NZ_BMFB01000003.1"/>
</dbReference>
<organism evidence="15 16">
    <name type="scientific">Glycocaulis alkaliphilus</name>
    <dbReference type="NCBI Taxonomy" id="1434191"/>
    <lineage>
        <taxon>Bacteria</taxon>
        <taxon>Pseudomonadati</taxon>
        <taxon>Pseudomonadota</taxon>
        <taxon>Alphaproteobacteria</taxon>
        <taxon>Maricaulales</taxon>
        <taxon>Maricaulaceae</taxon>
        <taxon>Glycocaulis</taxon>
    </lineage>
</organism>
<comment type="subcellular location">
    <subcellularLocation>
        <location evidence="1 12">Cytoplasm</location>
    </subcellularLocation>
</comment>
<keyword evidence="16" id="KW-1185">Reference proteome</keyword>
<feature type="binding site" evidence="13">
    <location>
        <position position="359"/>
    </location>
    <ligand>
        <name>L-serine</name>
        <dbReference type="ChEBI" id="CHEBI:33384"/>
    </ligand>
</feature>
<feature type="binding site" evidence="12">
    <location>
        <begin position="328"/>
        <end position="330"/>
    </location>
    <ligand>
        <name>L-serine</name>
        <dbReference type="ChEBI" id="CHEBI:33384"/>
    </ligand>
</feature>
<comment type="subunit">
    <text evidence="12">Homodimer. The tRNA molecule binds across the dimer.</text>
</comment>
<evidence type="ECO:0000256" key="13">
    <source>
        <dbReference type="PIRSR" id="PIRSR001529-1"/>
    </source>
</evidence>
<dbReference type="Gene3D" id="3.30.930.10">
    <property type="entry name" value="Bira Bifunctional Protein, Domain 2"/>
    <property type="match status" value="1"/>
</dbReference>
<dbReference type="InterPro" id="IPR010978">
    <property type="entry name" value="tRNA-bd_arm"/>
</dbReference>
<evidence type="ECO:0000256" key="3">
    <source>
        <dbReference type="ARBA" id="ARBA00010728"/>
    </source>
</evidence>
<dbReference type="InterPro" id="IPR015866">
    <property type="entry name" value="Ser-tRNA-synth_1_N"/>
</dbReference>
<dbReference type="OrthoDB" id="9804647at2"/>
<dbReference type="GO" id="GO:0005737">
    <property type="term" value="C:cytoplasm"/>
    <property type="evidence" value="ECO:0007669"/>
    <property type="project" value="UniProtKB-SubCell"/>
</dbReference>
<comment type="catalytic activity">
    <reaction evidence="11 12">
        <text>tRNA(Ser) + L-serine + ATP = L-seryl-tRNA(Ser) + AMP + diphosphate + H(+)</text>
        <dbReference type="Rhea" id="RHEA:12292"/>
        <dbReference type="Rhea" id="RHEA-COMP:9669"/>
        <dbReference type="Rhea" id="RHEA-COMP:9703"/>
        <dbReference type="ChEBI" id="CHEBI:15378"/>
        <dbReference type="ChEBI" id="CHEBI:30616"/>
        <dbReference type="ChEBI" id="CHEBI:33019"/>
        <dbReference type="ChEBI" id="CHEBI:33384"/>
        <dbReference type="ChEBI" id="CHEBI:78442"/>
        <dbReference type="ChEBI" id="CHEBI:78533"/>
        <dbReference type="ChEBI" id="CHEBI:456215"/>
        <dbReference type="EC" id="6.1.1.11"/>
    </reaction>
</comment>
<evidence type="ECO:0000256" key="6">
    <source>
        <dbReference type="ARBA" id="ARBA00022741"/>
    </source>
</evidence>
<evidence type="ECO:0000256" key="8">
    <source>
        <dbReference type="ARBA" id="ARBA00022917"/>
    </source>
</evidence>
<evidence type="ECO:0000256" key="7">
    <source>
        <dbReference type="ARBA" id="ARBA00022840"/>
    </source>
</evidence>
<comment type="pathway">
    <text evidence="2 12">Aminoacyl-tRNA biosynthesis; selenocysteinyl-tRNA(Sec) biosynthesis; L-seryl-tRNA(Sec) from L-serine and tRNA(Sec): step 1/1.</text>
</comment>
<dbReference type="SUPFAM" id="SSF55681">
    <property type="entry name" value="Class II aaRS and biotin synthetases"/>
    <property type="match status" value="1"/>
</dbReference>
<keyword evidence="9 12" id="KW-0030">Aminoacyl-tRNA synthetase</keyword>
<dbReference type="HAMAP" id="MF_00176">
    <property type="entry name" value="Ser_tRNA_synth_type1"/>
    <property type="match status" value="1"/>
</dbReference>
<proteinExistence type="inferred from homology"/>
<evidence type="ECO:0000313" key="15">
    <source>
        <dbReference type="EMBL" id="AZU03971.1"/>
    </source>
</evidence>
<keyword evidence="6 12" id="KW-0547">Nucleotide-binding</keyword>
<dbReference type="InterPro" id="IPR042103">
    <property type="entry name" value="SerRS_1_N_sf"/>
</dbReference>
<feature type="binding site" evidence="12">
    <location>
        <position position="482"/>
    </location>
    <ligand>
        <name>L-serine</name>
        <dbReference type="ChEBI" id="CHEBI:33384"/>
    </ligand>
</feature>
<dbReference type="AlphaFoldDB" id="A0A3T0E9B6"/>
<gene>
    <name evidence="12" type="primary">serS</name>
    <name evidence="15" type="ORF">X907_1438</name>
</gene>
<name>A0A3T0E9B6_9PROT</name>
<reference evidence="15 16" key="1">
    <citation type="submission" date="2016-12" db="EMBL/GenBank/DDBJ databases">
        <title>The genome of dimorphic prosthecate Glycocaulis alkaliphilus 6b-8t, isolated from crude oil dictates its adaptability in petroleum environments.</title>
        <authorList>
            <person name="Wu X.-L."/>
            <person name="Geng S."/>
        </authorList>
    </citation>
    <scope>NUCLEOTIDE SEQUENCE [LARGE SCALE GENOMIC DNA]</scope>
    <source>
        <strain evidence="15 16">6B-8</strain>
    </source>
</reference>
<comment type="catalytic activity">
    <reaction evidence="10 12">
        <text>tRNA(Sec) + L-serine + ATP = L-seryl-tRNA(Sec) + AMP + diphosphate + H(+)</text>
        <dbReference type="Rhea" id="RHEA:42580"/>
        <dbReference type="Rhea" id="RHEA-COMP:9742"/>
        <dbReference type="Rhea" id="RHEA-COMP:10128"/>
        <dbReference type="ChEBI" id="CHEBI:15378"/>
        <dbReference type="ChEBI" id="CHEBI:30616"/>
        <dbReference type="ChEBI" id="CHEBI:33019"/>
        <dbReference type="ChEBI" id="CHEBI:33384"/>
        <dbReference type="ChEBI" id="CHEBI:78442"/>
        <dbReference type="ChEBI" id="CHEBI:78533"/>
        <dbReference type="ChEBI" id="CHEBI:456215"/>
        <dbReference type="EC" id="6.1.1.11"/>
    </reaction>
</comment>
<feature type="binding site" evidence="13">
    <location>
        <position position="480"/>
    </location>
    <ligand>
        <name>L-serine</name>
        <dbReference type="ChEBI" id="CHEBI:33384"/>
    </ligand>
</feature>
<dbReference type="SUPFAM" id="SSF46589">
    <property type="entry name" value="tRNA-binding arm"/>
    <property type="match status" value="1"/>
</dbReference>
<accession>A0A3T0E9B6</accession>
<dbReference type="PRINTS" id="PR00981">
    <property type="entry name" value="TRNASYNTHSER"/>
</dbReference>
<comment type="function">
    <text evidence="12">Catalyzes the attachment of serine to tRNA(Ser). Is also able to aminoacylate tRNA(Sec) with serine, to form the misacylated tRNA L-seryl-tRNA(Sec), which will be further converted into selenocysteinyl-tRNA(Sec).</text>
</comment>
<dbReference type="UniPathway" id="UPA00906">
    <property type="reaction ID" value="UER00895"/>
</dbReference>
<dbReference type="InterPro" id="IPR033729">
    <property type="entry name" value="SerRS_core"/>
</dbReference>
<dbReference type="GO" id="GO:0016260">
    <property type="term" value="P:selenocysteine biosynthetic process"/>
    <property type="evidence" value="ECO:0007669"/>
    <property type="project" value="UniProtKB-UniRule"/>
</dbReference>
<keyword evidence="7 12" id="KW-0067">ATP-binding</keyword>
<sequence>MHDIRFIRENPDVFDAAMKKRGRGPEASRLLALDTARREATARLQEIETERNAKSKLIGQAKAKGDDALFNQLRAEVDALKGQMDEADAAQKSADEALRTELASLPNMPFEDVPEGADENDNEEVRGWGEPKELGFEPKDHVAIGEGLGGLDFEAAAAMSGARFAVLKGQLARLERALAAFMLDMHTLEHGYQETSVPLLVRDEALFGTGQLPKFKEDLYEVKTPVSIRLADLRYQTQIDIKKREEIISIADIMLAKLKVIREEASSEGLSPDDVVPHQHWPVLSIVESALEELTERGEALNRNSEKIRIEADQLAASQNASSWLIPTAEVSLTNLVRDAIHSESAFPMRLTAHTPCFRSEAGAAGRDTRGLMRMHQFYKVELVSIVKPEESEEELERMTGCAEAVLRALELPYRVMLLCAGDMGFGARKTYDLEVWLPSQNTYREISSCSNCGDFQARRMDARFKREGEKKPEYLHTLNGSGVAVGRALLAVLENHQNKDGSVTIPAALRPYMGGIEVLRP</sequence>
<dbReference type="PANTHER" id="PTHR43697:SF1">
    <property type="entry name" value="SERINE--TRNA LIGASE"/>
    <property type="match status" value="1"/>
</dbReference>
<dbReference type="EC" id="6.1.1.11" evidence="12"/>
<comment type="similarity">
    <text evidence="3 12">Belongs to the class-II aminoacyl-tRNA synthetase family. Type-1 seryl-tRNA synthetase subfamily.</text>
</comment>
<evidence type="ECO:0000256" key="12">
    <source>
        <dbReference type="HAMAP-Rule" id="MF_00176"/>
    </source>
</evidence>
<dbReference type="GO" id="GO:0005524">
    <property type="term" value="F:ATP binding"/>
    <property type="evidence" value="ECO:0007669"/>
    <property type="project" value="UniProtKB-UniRule"/>
</dbReference>
<evidence type="ECO:0000313" key="16">
    <source>
        <dbReference type="Proteomes" id="UP000286954"/>
    </source>
</evidence>
<protein>
    <recommendedName>
        <fullName evidence="12">Serine--tRNA ligase</fullName>
        <ecNumber evidence="12">6.1.1.11</ecNumber>
    </recommendedName>
    <alternativeName>
        <fullName evidence="12">Seryl-tRNA synthetase</fullName>
        <shortName evidence="12">SerRS</shortName>
    </alternativeName>
    <alternativeName>
        <fullName evidence="12">Seryl-tRNA(Ser/Sec) synthetase</fullName>
    </alternativeName>
</protein>
<feature type="binding site" evidence="13">
    <location>
        <position position="328"/>
    </location>
    <ligand>
        <name>L-serine</name>
        <dbReference type="ChEBI" id="CHEBI:33384"/>
    </ligand>
</feature>
<evidence type="ECO:0000256" key="11">
    <source>
        <dbReference type="ARBA" id="ARBA00048823"/>
    </source>
</evidence>
<dbReference type="PIRSF" id="PIRSF001529">
    <property type="entry name" value="Ser-tRNA-synth_IIa"/>
    <property type="match status" value="1"/>
</dbReference>